<organism evidence="1 2">
    <name type="scientific">Adineta ricciae</name>
    <name type="common">Rotifer</name>
    <dbReference type="NCBI Taxonomy" id="249248"/>
    <lineage>
        <taxon>Eukaryota</taxon>
        <taxon>Metazoa</taxon>
        <taxon>Spiralia</taxon>
        <taxon>Gnathifera</taxon>
        <taxon>Rotifera</taxon>
        <taxon>Eurotatoria</taxon>
        <taxon>Bdelloidea</taxon>
        <taxon>Adinetida</taxon>
        <taxon>Adinetidae</taxon>
        <taxon>Adineta</taxon>
    </lineage>
</organism>
<dbReference type="AlphaFoldDB" id="A0A815SYN4"/>
<dbReference type="EMBL" id="CAJNOJ010000609">
    <property type="protein sequence ID" value="CAF1496000.1"/>
    <property type="molecule type" value="Genomic_DNA"/>
</dbReference>
<evidence type="ECO:0000313" key="1">
    <source>
        <dbReference type="EMBL" id="CAF1496000.1"/>
    </source>
</evidence>
<reference evidence="1" key="1">
    <citation type="submission" date="2021-02" db="EMBL/GenBank/DDBJ databases">
        <authorList>
            <person name="Nowell W R."/>
        </authorList>
    </citation>
    <scope>NUCLEOTIDE SEQUENCE</scope>
</reference>
<dbReference type="Proteomes" id="UP000663852">
    <property type="component" value="Unassembled WGS sequence"/>
</dbReference>
<gene>
    <name evidence="1" type="ORF">EDS130_LOCUS42320</name>
</gene>
<accession>A0A815SYN4</accession>
<name>A0A815SYN4_ADIRI</name>
<dbReference type="OrthoDB" id="9987137at2759"/>
<comment type="caution">
    <text evidence="1">The sequence shown here is derived from an EMBL/GenBank/DDBJ whole genome shotgun (WGS) entry which is preliminary data.</text>
</comment>
<sequence>MSDEDASSLKDANEKVIEDMIRCVENRQRGDAPGDAKTWMSEIFKKSGPTNNFHLYVNGSSNQVVEVENIFEGQTGDGTKWIMRFIINADLRNEKLNQKPHFGCDVYWNKQPLLITHKWFKDNVLQVGRPTDPRAQLEEFETGNDRKDFDNKRYATWTSISKKYPH</sequence>
<evidence type="ECO:0000313" key="2">
    <source>
        <dbReference type="Proteomes" id="UP000663852"/>
    </source>
</evidence>
<protein>
    <submittedName>
        <fullName evidence="1">Uncharacterized protein</fullName>
    </submittedName>
</protein>
<proteinExistence type="predicted"/>